<keyword evidence="2" id="KW-1185">Reference proteome</keyword>
<dbReference type="AlphaFoldDB" id="A0A165XJJ7"/>
<gene>
    <name evidence="1" type="ORF">SISSUDRAFT_1037863</name>
</gene>
<accession>A0A165XJJ7</accession>
<name>A0A165XJJ7_9AGAM</name>
<sequence>MSNNSRKQRIACIGNIVRSFGAYLLGCFGRKLVLEMTIDNTLGHLSLGFQQESNAVGARVFIGVGFGVGEICQNCRAVGYSTVLREIPGGWACQMNNQSASEVRWWTMNNEEGELTGCETKLGVARGGEFESQWLYLRVEQGKVMDTETVIAVFGRESSGQDLLRELESQGEMSRGVKGLTHDFVVGTMKSQGEEGVYCDKK</sequence>
<dbReference type="EMBL" id="KV428361">
    <property type="protein sequence ID" value="KZT32255.1"/>
    <property type="molecule type" value="Genomic_DNA"/>
</dbReference>
<evidence type="ECO:0000313" key="2">
    <source>
        <dbReference type="Proteomes" id="UP000076798"/>
    </source>
</evidence>
<organism evidence="1 2">
    <name type="scientific">Sistotremastrum suecicum HHB10207 ss-3</name>
    <dbReference type="NCBI Taxonomy" id="1314776"/>
    <lineage>
        <taxon>Eukaryota</taxon>
        <taxon>Fungi</taxon>
        <taxon>Dikarya</taxon>
        <taxon>Basidiomycota</taxon>
        <taxon>Agaricomycotina</taxon>
        <taxon>Agaricomycetes</taxon>
        <taxon>Sistotremastrales</taxon>
        <taxon>Sistotremastraceae</taxon>
        <taxon>Sistotremastrum</taxon>
    </lineage>
</organism>
<evidence type="ECO:0000313" key="1">
    <source>
        <dbReference type="EMBL" id="KZT32255.1"/>
    </source>
</evidence>
<dbReference type="Proteomes" id="UP000076798">
    <property type="component" value="Unassembled WGS sequence"/>
</dbReference>
<protein>
    <submittedName>
        <fullName evidence="1">Uncharacterized protein</fullName>
    </submittedName>
</protein>
<reference evidence="1 2" key="1">
    <citation type="journal article" date="2016" name="Mol. Biol. Evol.">
        <title>Comparative Genomics of Early-Diverging Mushroom-Forming Fungi Provides Insights into the Origins of Lignocellulose Decay Capabilities.</title>
        <authorList>
            <person name="Nagy L.G."/>
            <person name="Riley R."/>
            <person name="Tritt A."/>
            <person name="Adam C."/>
            <person name="Daum C."/>
            <person name="Floudas D."/>
            <person name="Sun H."/>
            <person name="Yadav J.S."/>
            <person name="Pangilinan J."/>
            <person name="Larsson K.H."/>
            <person name="Matsuura K."/>
            <person name="Barry K."/>
            <person name="Labutti K."/>
            <person name="Kuo R."/>
            <person name="Ohm R.A."/>
            <person name="Bhattacharya S.S."/>
            <person name="Shirouzu T."/>
            <person name="Yoshinaga Y."/>
            <person name="Martin F.M."/>
            <person name="Grigoriev I.V."/>
            <person name="Hibbett D.S."/>
        </authorList>
    </citation>
    <scope>NUCLEOTIDE SEQUENCE [LARGE SCALE GENOMIC DNA]</scope>
    <source>
        <strain evidence="1 2">HHB10207 ss-3</strain>
    </source>
</reference>
<proteinExistence type="predicted"/>